<feature type="transmembrane region" description="Helical" evidence="1">
    <location>
        <begin position="72"/>
        <end position="92"/>
    </location>
</feature>
<accession>A0A0R3VVJ0</accession>
<keyword evidence="1" id="KW-0812">Transmembrane</keyword>
<dbReference type="WBParaSite" id="TASK_0000140401-mRNA-1">
    <property type="protein sequence ID" value="TASK_0000140401-mRNA-1"/>
    <property type="gene ID" value="TASK_0000140401"/>
</dbReference>
<reference evidence="2 3" key="2">
    <citation type="submission" date="2018-11" db="EMBL/GenBank/DDBJ databases">
        <authorList>
            <consortium name="Pathogen Informatics"/>
        </authorList>
    </citation>
    <scope>NUCLEOTIDE SEQUENCE [LARGE SCALE GENOMIC DNA]</scope>
</reference>
<evidence type="ECO:0000313" key="4">
    <source>
        <dbReference type="WBParaSite" id="TASK_0000140401-mRNA-1"/>
    </source>
</evidence>
<sequence>MNEYHFSDVEQFTVLEEKKGELQTGRLCTQLAYFSCHQFYAEIEGGAVSTSLRPVLQCSVESSAGCLEKPSLTVLFFFFISFLVSALLVCTWDNVEKADGRESTFICPLFE</sequence>
<keyword evidence="1" id="KW-0472">Membrane</keyword>
<protein>
    <submittedName>
        <fullName evidence="2 4">Uncharacterized protein</fullName>
    </submittedName>
</protein>
<evidence type="ECO:0000313" key="2">
    <source>
        <dbReference type="EMBL" id="VDK22993.1"/>
    </source>
</evidence>
<name>A0A0R3VVJ0_TAEAS</name>
<dbReference type="Proteomes" id="UP000282613">
    <property type="component" value="Unassembled WGS sequence"/>
</dbReference>
<organism evidence="4">
    <name type="scientific">Taenia asiatica</name>
    <name type="common">Asian tapeworm</name>
    <dbReference type="NCBI Taxonomy" id="60517"/>
    <lineage>
        <taxon>Eukaryota</taxon>
        <taxon>Metazoa</taxon>
        <taxon>Spiralia</taxon>
        <taxon>Lophotrochozoa</taxon>
        <taxon>Platyhelminthes</taxon>
        <taxon>Cestoda</taxon>
        <taxon>Eucestoda</taxon>
        <taxon>Cyclophyllidea</taxon>
        <taxon>Taeniidae</taxon>
        <taxon>Taenia</taxon>
    </lineage>
</organism>
<dbReference type="EMBL" id="UYRS01000349">
    <property type="protein sequence ID" value="VDK22993.1"/>
    <property type="molecule type" value="Genomic_DNA"/>
</dbReference>
<evidence type="ECO:0000313" key="3">
    <source>
        <dbReference type="Proteomes" id="UP000282613"/>
    </source>
</evidence>
<gene>
    <name evidence="2" type="ORF">TASK_LOCUS1404</name>
</gene>
<keyword evidence="1" id="KW-1133">Transmembrane helix</keyword>
<keyword evidence="3" id="KW-1185">Reference proteome</keyword>
<proteinExistence type="predicted"/>
<reference evidence="4" key="1">
    <citation type="submission" date="2017-02" db="UniProtKB">
        <authorList>
            <consortium name="WormBaseParasite"/>
        </authorList>
    </citation>
    <scope>IDENTIFICATION</scope>
</reference>
<evidence type="ECO:0000256" key="1">
    <source>
        <dbReference type="SAM" id="Phobius"/>
    </source>
</evidence>
<dbReference type="AlphaFoldDB" id="A0A0R3VVJ0"/>